<evidence type="ECO:0008006" key="4">
    <source>
        <dbReference type="Google" id="ProtNLM"/>
    </source>
</evidence>
<comment type="caution">
    <text evidence="2">The sequence shown here is derived from an EMBL/GenBank/DDBJ whole genome shotgun (WGS) entry which is preliminary data.</text>
</comment>
<keyword evidence="1" id="KW-0732">Signal</keyword>
<sequence length="156" mass="16267">MLRIATLFALAATPVSALSCLPPDPVRMYEAARDSDETFVIFKGHSVGTAQIRLPPRNVPDASAISRIRIEGASLGPTGFSDPVEAQVSLVLDCTNIWCADPPDLSGEFLAAVQATSQGPVITVSPCADNVLPATEDGVARLLACHATGDCRAPLP</sequence>
<organism evidence="2 3">
    <name type="scientific">Silicimonas algicola</name>
    <dbReference type="NCBI Taxonomy" id="1826607"/>
    <lineage>
        <taxon>Bacteria</taxon>
        <taxon>Pseudomonadati</taxon>
        <taxon>Pseudomonadota</taxon>
        <taxon>Alphaproteobacteria</taxon>
        <taxon>Rhodobacterales</taxon>
        <taxon>Paracoccaceae</taxon>
    </lineage>
</organism>
<protein>
    <recommendedName>
        <fullName evidence="4">Lipoprotein</fullName>
    </recommendedName>
</protein>
<accession>A0A316G296</accession>
<feature type="signal peptide" evidence="1">
    <location>
        <begin position="1"/>
        <end position="17"/>
    </location>
</feature>
<dbReference type="Proteomes" id="UP000245390">
    <property type="component" value="Unassembled WGS sequence"/>
</dbReference>
<evidence type="ECO:0000256" key="1">
    <source>
        <dbReference type="SAM" id="SignalP"/>
    </source>
</evidence>
<dbReference type="EMBL" id="QGGV01000009">
    <property type="protein sequence ID" value="PWK55064.1"/>
    <property type="molecule type" value="Genomic_DNA"/>
</dbReference>
<keyword evidence="3" id="KW-1185">Reference proteome</keyword>
<reference evidence="2 3" key="1">
    <citation type="submission" date="2018-05" db="EMBL/GenBank/DDBJ databases">
        <title>Genomic Encyclopedia of Type Strains, Phase IV (KMG-IV): sequencing the most valuable type-strain genomes for metagenomic binning, comparative biology and taxonomic classification.</title>
        <authorList>
            <person name="Goeker M."/>
        </authorList>
    </citation>
    <scope>NUCLEOTIDE SEQUENCE [LARGE SCALE GENOMIC DNA]</scope>
    <source>
        <strain evidence="2 3">DSM 103371</strain>
    </source>
</reference>
<name>A0A316G296_9RHOB</name>
<evidence type="ECO:0000313" key="3">
    <source>
        <dbReference type="Proteomes" id="UP000245390"/>
    </source>
</evidence>
<feature type="chain" id="PRO_5016399832" description="Lipoprotein" evidence="1">
    <location>
        <begin position="18"/>
        <end position="156"/>
    </location>
</feature>
<evidence type="ECO:0000313" key="2">
    <source>
        <dbReference type="EMBL" id="PWK55064.1"/>
    </source>
</evidence>
<proteinExistence type="predicted"/>
<dbReference type="PROSITE" id="PS51257">
    <property type="entry name" value="PROKAR_LIPOPROTEIN"/>
    <property type="match status" value="1"/>
</dbReference>
<gene>
    <name evidence="2" type="ORF">C8D95_109152</name>
</gene>
<dbReference type="AlphaFoldDB" id="A0A316G296"/>